<keyword evidence="10" id="KW-1185">Reference proteome</keyword>
<comment type="subcellular location">
    <subcellularLocation>
        <location evidence="1">Membrane</location>
        <topology evidence="1">Multi-pass membrane protein</topology>
    </subcellularLocation>
</comment>
<evidence type="ECO:0000313" key="10">
    <source>
        <dbReference type="Proteomes" id="UP000077315"/>
    </source>
</evidence>
<feature type="domain" description="Endoplasmic reticulum vesicle transporter C-terminal" evidence="7">
    <location>
        <begin position="145"/>
        <end position="374"/>
    </location>
</feature>
<proteinExistence type="inferred from homology"/>
<accession>A0A167JJ05</accession>
<evidence type="ECO:0000256" key="5">
    <source>
        <dbReference type="ARBA" id="ARBA00023136"/>
    </source>
</evidence>
<dbReference type="GO" id="GO:0000139">
    <property type="term" value="C:Golgi membrane"/>
    <property type="evidence" value="ECO:0007669"/>
    <property type="project" value="TreeGrafter"/>
</dbReference>
<evidence type="ECO:0000256" key="6">
    <source>
        <dbReference type="SAM" id="Phobius"/>
    </source>
</evidence>
<dbReference type="GO" id="GO:0006888">
    <property type="term" value="P:endoplasmic reticulum to Golgi vesicle-mediated transport"/>
    <property type="evidence" value="ECO:0007669"/>
    <property type="project" value="TreeGrafter"/>
</dbReference>
<keyword evidence="5 6" id="KW-0472">Membrane</keyword>
<dbReference type="FunCoup" id="A0A167JJ05">
    <property type="interactions" value="434"/>
</dbReference>
<evidence type="ECO:0000256" key="3">
    <source>
        <dbReference type="ARBA" id="ARBA00022692"/>
    </source>
</evidence>
<dbReference type="Proteomes" id="UP000077315">
    <property type="component" value="Unassembled WGS sequence"/>
</dbReference>
<dbReference type="Pfam" id="PF13850">
    <property type="entry name" value="ERGIC_N"/>
    <property type="match status" value="1"/>
</dbReference>
<dbReference type="RefSeq" id="XP_018284109.1">
    <property type="nucleotide sequence ID" value="XM_018440014.1"/>
</dbReference>
<dbReference type="EMBL" id="KV441006">
    <property type="protein sequence ID" value="OAD66069.1"/>
    <property type="molecule type" value="Genomic_DNA"/>
</dbReference>
<keyword evidence="3 6" id="KW-0812">Transmembrane</keyword>
<feature type="transmembrane region" description="Helical" evidence="6">
    <location>
        <begin position="326"/>
        <end position="346"/>
    </location>
</feature>
<dbReference type="OrthoDB" id="270930at2759"/>
<dbReference type="AlphaFoldDB" id="A0A167JJ05"/>
<dbReference type="GO" id="GO:0005789">
    <property type="term" value="C:endoplasmic reticulum membrane"/>
    <property type="evidence" value="ECO:0007669"/>
    <property type="project" value="TreeGrafter"/>
</dbReference>
<dbReference type="InParanoid" id="A0A167JJ05"/>
<dbReference type="Pfam" id="PF07970">
    <property type="entry name" value="COPIIcoated_ERV"/>
    <property type="match status" value="1"/>
</dbReference>
<dbReference type="PANTHER" id="PTHR10984:SF25">
    <property type="entry name" value="ENDOPLASMIC RETICULUM-GOLGI INTERMEDIATE COMPARTMENT PROTEIN 3"/>
    <property type="match status" value="1"/>
</dbReference>
<keyword evidence="4 6" id="KW-1133">Transmembrane helix</keyword>
<dbReference type="GeneID" id="29000920"/>
<reference evidence="10" key="1">
    <citation type="submission" date="2015-06" db="EMBL/GenBank/DDBJ databases">
        <title>Expansion of signal transduction pathways in fungi by whole-genome duplication.</title>
        <authorList>
            <consortium name="DOE Joint Genome Institute"/>
            <person name="Corrochano L.M."/>
            <person name="Kuo A."/>
            <person name="Marcet-Houben M."/>
            <person name="Polaino S."/>
            <person name="Salamov A."/>
            <person name="Villalobos J.M."/>
            <person name="Alvarez M.I."/>
            <person name="Avalos J."/>
            <person name="Benito E.P."/>
            <person name="Benoit I."/>
            <person name="Burger G."/>
            <person name="Camino L.P."/>
            <person name="Canovas D."/>
            <person name="Cerda-Olmedo E."/>
            <person name="Cheng J.-F."/>
            <person name="Dominguez A."/>
            <person name="Elias M."/>
            <person name="Eslava A.P."/>
            <person name="Glaser F."/>
            <person name="Grimwood J."/>
            <person name="Gutierrez G."/>
            <person name="Heitman J."/>
            <person name="Henrissat B."/>
            <person name="Iturriaga E.A."/>
            <person name="Lang B.F."/>
            <person name="Lavin J.L."/>
            <person name="Lee S."/>
            <person name="Li W."/>
            <person name="Lindquist E."/>
            <person name="Lopez-Garcia S."/>
            <person name="Luque E.M."/>
            <person name="Marcos A.T."/>
            <person name="Martin J."/>
            <person name="McCluskey K."/>
            <person name="Medina H.R."/>
            <person name="Miralles-Duran A."/>
            <person name="Miyazaki A."/>
            <person name="Munoz-Torres E."/>
            <person name="Oguiza J.A."/>
            <person name="Ohm R."/>
            <person name="Olmedo M."/>
            <person name="Orejas M."/>
            <person name="Ortiz-Castellanos L."/>
            <person name="Pisabarro A.G."/>
            <person name="Rodriguez-Romero J."/>
            <person name="Ruiz-Herrera J."/>
            <person name="Ruiz-Vazquez R."/>
            <person name="Sanz C."/>
            <person name="Schackwitz W."/>
            <person name="Schmutz J."/>
            <person name="Shahriari M."/>
            <person name="Shelest E."/>
            <person name="Silva-Franco F."/>
            <person name="Soanes D."/>
            <person name="Syed K."/>
            <person name="Tagua V.G."/>
            <person name="Talbot N.J."/>
            <person name="Thon M."/>
            <person name="De vries R.P."/>
            <person name="Wiebenga A."/>
            <person name="Yadav J.S."/>
            <person name="Braun E.L."/>
            <person name="Baker S."/>
            <person name="Garre V."/>
            <person name="Horwitz B."/>
            <person name="Torres-Martinez S."/>
            <person name="Idnurm A."/>
            <person name="Herrera-Estrella A."/>
            <person name="Gabaldon T."/>
            <person name="Grigoriev I.V."/>
        </authorList>
    </citation>
    <scope>NUCLEOTIDE SEQUENCE [LARGE SCALE GENOMIC DNA]</scope>
    <source>
        <strain evidence="10">NRRL 1555(-)</strain>
    </source>
</reference>
<evidence type="ECO:0000313" key="9">
    <source>
        <dbReference type="EMBL" id="OAD66069.1"/>
    </source>
</evidence>
<evidence type="ECO:0000256" key="4">
    <source>
        <dbReference type="ARBA" id="ARBA00022989"/>
    </source>
</evidence>
<dbReference type="InterPro" id="IPR012936">
    <property type="entry name" value="Erv_C"/>
</dbReference>
<dbReference type="InterPro" id="IPR039542">
    <property type="entry name" value="Erv_N"/>
</dbReference>
<dbReference type="STRING" id="763407.A0A167JJ05"/>
<dbReference type="GO" id="GO:0006890">
    <property type="term" value="P:retrograde vesicle-mediated transport, Golgi to endoplasmic reticulum"/>
    <property type="evidence" value="ECO:0007669"/>
    <property type="project" value="TreeGrafter"/>
</dbReference>
<dbReference type="VEuPathDB" id="FungiDB:PHYBLDRAFT_33488"/>
<feature type="domain" description="Endoplasmic reticulum vesicle transporter N-terminal" evidence="8">
    <location>
        <begin position="10"/>
        <end position="98"/>
    </location>
</feature>
<gene>
    <name evidence="9" type="ORF">PHYBLDRAFT_33488</name>
</gene>
<evidence type="ECO:0000259" key="7">
    <source>
        <dbReference type="Pfam" id="PF07970"/>
    </source>
</evidence>
<sequence>MLSRSFLQRFRRLDAYAKTLDDFRIRTASGAAVTIVSGFVIAILLIFEISRFLSPTMDPEIIVDGGKSQRMSITFNATFPNLPCYLLSLDVMDESGEHISGYEHDVFKVRLDKQGNEIEKEKAKNPSDSIQNSLSQPTDGYCGPCYGANPNGVSEPCCNTCEQVQKAYTDMGWKLNPDKAEQCVREGWREKLEAQSQEGCNIHGALLVNKVRGNFHFSPGRAFAHGSAHVHDVRPYLASNHDFSHKLHSLQFGDQDLSARKHKRTPVDSLTNPLDNTSWGNSESAMMYQYFLKIVPTKFDYLSGDSFNTYQYSVSRQERNLREQSSGGLPGVFFMMDFSPMLVIYSEHRKSLASFLTSVCAIIGGIFTVASLLDGIIYRAERSYQKKQELGKTQ</sequence>
<evidence type="ECO:0000256" key="2">
    <source>
        <dbReference type="ARBA" id="ARBA00005648"/>
    </source>
</evidence>
<evidence type="ECO:0000259" key="8">
    <source>
        <dbReference type="Pfam" id="PF13850"/>
    </source>
</evidence>
<name>A0A167JJ05_PHYB8</name>
<dbReference type="GO" id="GO:0030134">
    <property type="term" value="C:COPII-coated ER to Golgi transport vesicle"/>
    <property type="evidence" value="ECO:0007669"/>
    <property type="project" value="TreeGrafter"/>
</dbReference>
<feature type="transmembrane region" description="Helical" evidence="6">
    <location>
        <begin position="28"/>
        <end position="47"/>
    </location>
</feature>
<organism evidence="9 10">
    <name type="scientific">Phycomyces blakesleeanus (strain ATCC 8743b / DSM 1359 / FGSC 10004 / NBRC 33097 / NRRL 1555)</name>
    <dbReference type="NCBI Taxonomy" id="763407"/>
    <lineage>
        <taxon>Eukaryota</taxon>
        <taxon>Fungi</taxon>
        <taxon>Fungi incertae sedis</taxon>
        <taxon>Mucoromycota</taxon>
        <taxon>Mucoromycotina</taxon>
        <taxon>Mucoromycetes</taxon>
        <taxon>Mucorales</taxon>
        <taxon>Phycomycetaceae</taxon>
        <taxon>Phycomyces</taxon>
    </lineage>
</organism>
<comment type="similarity">
    <text evidence="2">Belongs to the ERGIC family.</text>
</comment>
<protein>
    <submittedName>
        <fullName evidence="9">Uncharacterized protein</fullName>
    </submittedName>
</protein>
<dbReference type="InterPro" id="IPR045888">
    <property type="entry name" value="Erv"/>
</dbReference>
<feature type="transmembrane region" description="Helical" evidence="6">
    <location>
        <begin position="352"/>
        <end position="378"/>
    </location>
</feature>
<dbReference type="PANTHER" id="PTHR10984">
    <property type="entry name" value="ENDOPLASMIC RETICULUM-GOLGI INTERMEDIATE COMPARTMENT PROTEIN"/>
    <property type="match status" value="1"/>
</dbReference>
<evidence type="ECO:0000256" key="1">
    <source>
        <dbReference type="ARBA" id="ARBA00004141"/>
    </source>
</evidence>